<dbReference type="GO" id="GO:0008360">
    <property type="term" value="P:regulation of cell shape"/>
    <property type="evidence" value="ECO:0007669"/>
    <property type="project" value="UniProtKB-KW"/>
</dbReference>
<dbReference type="InterPro" id="IPR001967">
    <property type="entry name" value="Peptidase_S11_N"/>
</dbReference>
<dbReference type="InterPro" id="IPR012338">
    <property type="entry name" value="Beta-lactam/transpept-like"/>
</dbReference>
<dbReference type="Proteomes" id="UP000824049">
    <property type="component" value="Unassembled WGS sequence"/>
</dbReference>
<feature type="chain" id="PRO_5039550618" evidence="10">
    <location>
        <begin position="21"/>
        <end position="164"/>
    </location>
</feature>
<sequence>MLSFFCTFFLLFLSAVPAAAASDILAETPAAVTTSSEDDGSADETTATGTESSSSDDSSAVTDTGFHVEAPCAIVMEASTGTVLYEQDADLQKPPASVTKVMTLLLIFEALDAGQISLTDSVTTSEHAASMGGSQVFLEAGEAQTVETLIKCIAVASGNDACVA</sequence>
<evidence type="ECO:0000313" key="12">
    <source>
        <dbReference type="EMBL" id="HIZ40504.1"/>
    </source>
</evidence>
<evidence type="ECO:0000313" key="13">
    <source>
        <dbReference type="Proteomes" id="UP000824049"/>
    </source>
</evidence>
<feature type="active site" description="Proton acceptor" evidence="7">
    <location>
        <position position="100"/>
    </location>
</feature>
<evidence type="ECO:0000256" key="6">
    <source>
        <dbReference type="ARBA" id="ARBA00023316"/>
    </source>
</evidence>
<keyword evidence="6" id="KW-0961">Cell wall biogenesis/degradation</keyword>
<feature type="active site" evidence="7">
    <location>
        <position position="157"/>
    </location>
</feature>
<dbReference type="EMBL" id="DXBR01000105">
    <property type="protein sequence ID" value="HIZ40504.1"/>
    <property type="molecule type" value="Genomic_DNA"/>
</dbReference>
<evidence type="ECO:0000256" key="5">
    <source>
        <dbReference type="ARBA" id="ARBA00022984"/>
    </source>
</evidence>
<reference evidence="12" key="1">
    <citation type="journal article" date="2021" name="PeerJ">
        <title>Extensive microbial diversity within the chicken gut microbiome revealed by metagenomics and culture.</title>
        <authorList>
            <person name="Gilroy R."/>
            <person name="Ravi A."/>
            <person name="Getino M."/>
            <person name="Pursley I."/>
            <person name="Horton D.L."/>
            <person name="Alikhan N.F."/>
            <person name="Baker D."/>
            <person name="Gharbi K."/>
            <person name="Hall N."/>
            <person name="Watson M."/>
            <person name="Adriaenssens E.M."/>
            <person name="Foster-Nyarko E."/>
            <person name="Jarju S."/>
            <person name="Secka A."/>
            <person name="Antonio M."/>
            <person name="Oren A."/>
            <person name="Chaudhuri R.R."/>
            <person name="La Ragione R."/>
            <person name="Hildebrand F."/>
            <person name="Pallen M.J."/>
        </authorList>
    </citation>
    <scope>NUCLEOTIDE SEQUENCE</scope>
    <source>
        <strain evidence="12">CHK179-28034</strain>
    </source>
</reference>
<name>A0A9D2EMS7_9FIRM</name>
<evidence type="ECO:0000256" key="9">
    <source>
        <dbReference type="SAM" id="MobiDB-lite"/>
    </source>
</evidence>
<gene>
    <name evidence="12" type="ORF">H9968_11420</name>
</gene>
<dbReference type="GO" id="GO:0009002">
    <property type="term" value="F:serine-type D-Ala-D-Ala carboxypeptidase activity"/>
    <property type="evidence" value="ECO:0007669"/>
    <property type="project" value="InterPro"/>
</dbReference>
<evidence type="ECO:0000256" key="8">
    <source>
        <dbReference type="RuleBase" id="RU004016"/>
    </source>
</evidence>
<evidence type="ECO:0000256" key="4">
    <source>
        <dbReference type="ARBA" id="ARBA00022960"/>
    </source>
</evidence>
<dbReference type="SUPFAM" id="SSF56601">
    <property type="entry name" value="beta-lactamase/transpeptidase-like"/>
    <property type="match status" value="1"/>
</dbReference>
<evidence type="ECO:0000256" key="10">
    <source>
        <dbReference type="SAM" id="SignalP"/>
    </source>
</evidence>
<protein>
    <submittedName>
        <fullName evidence="12">Serine hydrolase</fullName>
    </submittedName>
</protein>
<dbReference type="PRINTS" id="PR00725">
    <property type="entry name" value="DADACBPTASE1"/>
</dbReference>
<dbReference type="GO" id="GO:0009252">
    <property type="term" value="P:peptidoglycan biosynthetic process"/>
    <property type="evidence" value="ECO:0007669"/>
    <property type="project" value="UniProtKB-KW"/>
</dbReference>
<proteinExistence type="inferred from homology"/>
<evidence type="ECO:0000256" key="2">
    <source>
        <dbReference type="ARBA" id="ARBA00022729"/>
    </source>
</evidence>
<keyword evidence="4" id="KW-0133">Cell shape</keyword>
<feature type="compositionally biased region" description="Low complexity" evidence="9">
    <location>
        <begin position="43"/>
        <end position="62"/>
    </location>
</feature>
<evidence type="ECO:0000259" key="11">
    <source>
        <dbReference type="Pfam" id="PF00768"/>
    </source>
</evidence>
<comment type="similarity">
    <text evidence="1 8">Belongs to the peptidase S11 family.</text>
</comment>
<dbReference type="GO" id="GO:0071555">
    <property type="term" value="P:cell wall organization"/>
    <property type="evidence" value="ECO:0007669"/>
    <property type="project" value="UniProtKB-KW"/>
</dbReference>
<comment type="caution">
    <text evidence="12">The sequence shown here is derived from an EMBL/GenBank/DDBJ whole genome shotgun (WGS) entry which is preliminary data.</text>
</comment>
<reference evidence="12" key="2">
    <citation type="submission" date="2021-04" db="EMBL/GenBank/DDBJ databases">
        <authorList>
            <person name="Gilroy R."/>
        </authorList>
    </citation>
    <scope>NUCLEOTIDE SEQUENCE</scope>
    <source>
        <strain evidence="12">CHK179-28034</strain>
    </source>
</reference>
<accession>A0A9D2EMS7</accession>
<dbReference type="GO" id="GO:0006508">
    <property type="term" value="P:proteolysis"/>
    <property type="evidence" value="ECO:0007669"/>
    <property type="project" value="InterPro"/>
</dbReference>
<feature type="active site" description="Acyl-ester intermediate" evidence="7">
    <location>
        <position position="97"/>
    </location>
</feature>
<keyword evidence="3 12" id="KW-0378">Hydrolase</keyword>
<keyword evidence="5" id="KW-0573">Peptidoglycan synthesis</keyword>
<feature type="domain" description="Peptidase S11 D-alanyl-D-alanine carboxypeptidase A N-terminal" evidence="11">
    <location>
        <begin position="67"/>
        <end position="164"/>
    </location>
</feature>
<dbReference type="AlphaFoldDB" id="A0A9D2EMS7"/>
<dbReference type="InterPro" id="IPR018044">
    <property type="entry name" value="Peptidase_S11"/>
</dbReference>
<feature type="region of interest" description="Disordered" evidence="9">
    <location>
        <begin position="31"/>
        <end position="62"/>
    </location>
</feature>
<feature type="signal peptide" evidence="10">
    <location>
        <begin position="1"/>
        <end position="20"/>
    </location>
</feature>
<keyword evidence="2 10" id="KW-0732">Signal</keyword>
<evidence type="ECO:0000256" key="7">
    <source>
        <dbReference type="PIRSR" id="PIRSR618044-1"/>
    </source>
</evidence>
<evidence type="ECO:0000256" key="1">
    <source>
        <dbReference type="ARBA" id="ARBA00007164"/>
    </source>
</evidence>
<evidence type="ECO:0000256" key="3">
    <source>
        <dbReference type="ARBA" id="ARBA00022801"/>
    </source>
</evidence>
<dbReference type="Pfam" id="PF00768">
    <property type="entry name" value="Peptidase_S11"/>
    <property type="match status" value="1"/>
</dbReference>
<organism evidence="12 13">
    <name type="scientific">Candidatus Anaerobutyricum stercoris</name>
    <dbReference type="NCBI Taxonomy" id="2838457"/>
    <lineage>
        <taxon>Bacteria</taxon>
        <taxon>Bacillati</taxon>
        <taxon>Bacillota</taxon>
        <taxon>Clostridia</taxon>
        <taxon>Lachnospirales</taxon>
        <taxon>Lachnospiraceae</taxon>
        <taxon>Anaerobutyricum</taxon>
    </lineage>
</organism>
<dbReference type="Gene3D" id="3.40.710.10">
    <property type="entry name" value="DD-peptidase/beta-lactamase superfamily"/>
    <property type="match status" value="1"/>
</dbReference>